<gene>
    <name evidence="3" type="ORF">EA473_19475</name>
</gene>
<keyword evidence="1" id="KW-1133">Transmembrane helix</keyword>
<organism evidence="3 4">
    <name type="scientific">Natrarchaeobius chitinivorans</name>
    <dbReference type="NCBI Taxonomy" id="1679083"/>
    <lineage>
        <taxon>Archaea</taxon>
        <taxon>Methanobacteriati</taxon>
        <taxon>Methanobacteriota</taxon>
        <taxon>Stenosarchaea group</taxon>
        <taxon>Halobacteria</taxon>
        <taxon>Halobacteriales</taxon>
        <taxon>Natrialbaceae</taxon>
        <taxon>Natrarchaeobius</taxon>
    </lineage>
</organism>
<dbReference type="RefSeq" id="WP_124197244.1">
    <property type="nucleotide sequence ID" value="NZ_REGA01000022.1"/>
</dbReference>
<dbReference type="Proteomes" id="UP000282323">
    <property type="component" value="Unassembled WGS sequence"/>
</dbReference>
<proteinExistence type="predicted"/>
<dbReference type="InterPro" id="IPR013373">
    <property type="entry name" value="Flagellin/pilin_N_arc"/>
</dbReference>
<sequence length="495" mass="51318">MCLGWKNRRPNGNDRGVSPVIAAVLMIGITVAVVTVSATVLMGMTDTPDPAPDTGLEVRESADGDGYELVNYAGDDLDPERVRLVGNETETGWSEEALRSGERVDLEPVNDDNEIRVVWESEDGETQHLLTTLTVSGSSGGGGGGGERHIPGPTGDCNTVLQPETVNGETAVVIDEVIECDVDVSYPVYVEDGGGVIGDVGSSQSPEDVTIEDGFIDGIVNVDRNVSVTDGFITEDTTGSTASLERGEIDGDLDVSAPAAGSPNTDAVYAEDSSVEGEVSAQGNITAFDSEFEQILTSEHSEITITDVSVGDDVEANNNITITNSDVDGDVDALGDRVTLEDATVTGDVSGQSGVDAVSSTIDGSINAAYASVTLEDVTVGDYVDADGITVTNSDVGDVYGDYEDTVLEGTAIEGGIYANGEVAVLDSSTVEGEIQTDDGIDIDSSTVEGDISTDYGTIALDDGTVHGDAYFDTSLDCNGDSEINGTDCEDYDSP</sequence>
<dbReference type="NCBIfam" id="TIGR02537">
    <property type="entry name" value="arch_flag_Nterm"/>
    <property type="match status" value="1"/>
</dbReference>
<feature type="transmembrane region" description="Helical" evidence="1">
    <location>
        <begin position="20"/>
        <end position="44"/>
    </location>
</feature>
<keyword evidence="4" id="KW-1185">Reference proteome</keyword>
<dbReference type="AlphaFoldDB" id="A0A3N6LRF4"/>
<comment type="caution">
    <text evidence="3">The sequence shown here is derived from an EMBL/GenBank/DDBJ whole genome shotgun (WGS) entry which is preliminary data.</text>
</comment>
<dbReference type="EMBL" id="REGA01000022">
    <property type="protein sequence ID" value="RQG90967.1"/>
    <property type="molecule type" value="Genomic_DNA"/>
</dbReference>
<dbReference type="Pfam" id="PF07790">
    <property type="entry name" value="Pilin_N"/>
    <property type="match status" value="1"/>
</dbReference>
<reference evidence="3 4" key="1">
    <citation type="submission" date="2018-10" db="EMBL/GenBank/DDBJ databases">
        <title>Natrarchaeobius chitinivorans gen. nov., sp. nov., and Natrarchaeobius haloalkaliphilus sp. nov., alkaliphilic, chitin-utilizing haloarchaea from hypersaline alkaline lakes.</title>
        <authorList>
            <person name="Sorokin D.Y."/>
            <person name="Elcheninov A.G."/>
            <person name="Kostrikina N.A."/>
            <person name="Bale N.J."/>
            <person name="Sinninghe Damste J.S."/>
            <person name="Khijniak T.V."/>
            <person name="Kublanov I.V."/>
            <person name="Toshchakov S.V."/>
        </authorList>
    </citation>
    <scope>NUCLEOTIDE SEQUENCE [LARGE SCALE GENOMIC DNA]</scope>
    <source>
        <strain evidence="3 4">AArcht4T</strain>
    </source>
</reference>
<keyword evidence="1" id="KW-0472">Membrane</keyword>
<evidence type="ECO:0000313" key="4">
    <source>
        <dbReference type="Proteomes" id="UP000282323"/>
    </source>
</evidence>
<dbReference type="InterPro" id="IPR012859">
    <property type="entry name" value="Pilin_N_archaeal"/>
</dbReference>
<evidence type="ECO:0000313" key="3">
    <source>
        <dbReference type="EMBL" id="RQG90967.1"/>
    </source>
</evidence>
<keyword evidence="1" id="KW-0812">Transmembrane</keyword>
<protein>
    <submittedName>
        <fullName evidence="3">Type IV pilin</fullName>
    </submittedName>
</protein>
<accession>A0A3N6LRF4</accession>
<evidence type="ECO:0000259" key="2">
    <source>
        <dbReference type="Pfam" id="PF07790"/>
    </source>
</evidence>
<feature type="domain" description="Archaeal Type IV pilin N-terminal" evidence="2">
    <location>
        <begin position="15"/>
        <end position="90"/>
    </location>
</feature>
<evidence type="ECO:0000256" key="1">
    <source>
        <dbReference type="SAM" id="Phobius"/>
    </source>
</evidence>
<name>A0A3N6LRF4_NATCH</name>